<comment type="caution">
    <text evidence="3">The sequence shown here is derived from an EMBL/GenBank/DDBJ whole genome shotgun (WGS) entry which is preliminary data.</text>
</comment>
<evidence type="ECO:0000313" key="3">
    <source>
        <dbReference type="EMBL" id="RUR46401.1"/>
    </source>
</evidence>
<gene>
    <name evidence="3" type="primary">fhuF</name>
    <name evidence="3" type="ORF">ELY37_10505</name>
</gene>
<evidence type="ECO:0000259" key="1">
    <source>
        <dbReference type="Pfam" id="PF06276"/>
    </source>
</evidence>
<feature type="domain" description="Aerobactin siderophore biosynthesis IucA/IucC-like C-terminal" evidence="1">
    <location>
        <begin position="78"/>
        <end position="221"/>
    </location>
</feature>
<proteinExistence type="predicted"/>
<dbReference type="GO" id="GO:0051537">
    <property type="term" value="F:2 iron, 2 sulfur cluster binding"/>
    <property type="evidence" value="ECO:0007669"/>
    <property type="project" value="InterPro"/>
</dbReference>
<dbReference type="EMBL" id="RZHD01000005">
    <property type="protein sequence ID" value="RUR46401.1"/>
    <property type="molecule type" value="Genomic_DNA"/>
</dbReference>
<dbReference type="InterPro" id="IPR024726">
    <property type="entry name" value="FhuF_C"/>
</dbReference>
<dbReference type="InterPro" id="IPR008090">
    <property type="entry name" value="Fe_iron_reduct"/>
</dbReference>
<dbReference type="Pfam" id="PF06276">
    <property type="entry name" value="FhuF"/>
    <property type="match status" value="1"/>
</dbReference>
<protein>
    <submittedName>
        <fullName evidence="3">Siderophore-iron reductase FhuF</fullName>
    </submittedName>
</protein>
<dbReference type="NCBIfam" id="TIGR03951">
    <property type="entry name" value="Fe_III_red_FhuF"/>
    <property type="match status" value="1"/>
</dbReference>
<feature type="domain" description="Ferric siderophore reductase C-terminal" evidence="2">
    <location>
        <begin position="231"/>
        <end position="251"/>
    </location>
</feature>
<name>A0A3S0WNK4_9GAMM</name>
<dbReference type="AlphaFoldDB" id="A0A3S0WNK4"/>
<evidence type="ECO:0000259" key="2">
    <source>
        <dbReference type="Pfam" id="PF11575"/>
    </source>
</evidence>
<dbReference type="PRINTS" id="PR01714">
    <property type="entry name" value="2FE2SRDCTASE"/>
</dbReference>
<accession>A0A3S0WNK4</accession>
<reference evidence="3 4" key="1">
    <citation type="submission" date="2018-12" db="EMBL/GenBank/DDBJ databases">
        <title>three novel Halomonas strain isolated from plants.</title>
        <authorList>
            <person name="Sun C."/>
        </authorList>
    </citation>
    <scope>NUCLEOTIDE SEQUENCE [LARGE SCALE GENOMIC DNA]</scope>
    <source>
        <strain evidence="3 4">RC</strain>
    </source>
</reference>
<dbReference type="InterPro" id="IPR022770">
    <property type="entry name" value="IucA/IucC-like_C"/>
</dbReference>
<organism evidence="3 4">
    <name type="scientific">Vreelandella populi</name>
    <dbReference type="NCBI Taxonomy" id="2498858"/>
    <lineage>
        <taxon>Bacteria</taxon>
        <taxon>Pseudomonadati</taxon>
        <taxon>Pseudomonadota</taxon>
        <taxon>Gammaproteobacteria</taxon>
        <taxon>Oceanospirillales</taxon>
        <taxon>Halomonadaceae</taxon>
        <taxon>Vreelandella</taxon>
    </lineage>
</organism>
<dbReference type="Proteomes" id="UP000286912">
    <property type="component" value="Unassembled WGS sequence"/>
</dbReference>
<evidence type="ECO:0000313" key="4">
    <source>
        <dbReference type="Proteomes" id="UP000286912"/>
    </source>
</evidence>
<dbReference type="GO" id="GO:0003824">
    <property type="term" value="F:catalytic activity"/>
    <property type="evidence" value="ECO:0007669"/>
    <property type="project" value="UniProtKB-ARBA"/>
</dbReference>
<keyword evidence="4" id="KW-1185">Reference proteome</keyword>
<dbReference type="OrthoDB" id="8993954at2"/>
<dbReference type="RefSeq" id="WP_126950471.1">
    <property type="nucleotide sequence ID" value="NZ_RZHD01000005.1"/>
</dbReference>
<dbReference type="Pfam" id="PF11575">
    <property type="entry name" value="FhuF_C"/>
    <property type="match status" value="1"/>
</dbReference>
<sequence length="263" mass="29620">MPPLALHHSDHAISEHVLPTLADCYQGALVLFTPPLIGGMPPAGAIKASRWRNTALLEQDLERYAARYPGGDKRAITSLWSKWHFSALTVPTLASHLLLNRDLPVELDDVHVIFNEEGCTKQLWLPHEGALLETQDSSERFAKLITQHWVPLIERLAAISGTAPRVFWSNAGGYLNYYVNVLAEYPEVNQEALKAARVLLESRHIDGQRNPLFEPVRTYTPKDSDEVKQVRKLCCLRYLLDEFSVCSNCPLEGCDRVARKRAT</sequence>